<feature type="compositionally biased region" description="Polar residues" evidence="1">
    <location>
        <begin position="1"/>
        <end position="11"/>
    </location>
</feature>
<name>A0ABQ5IHU1_9ASTR</name>
<dbReference type="Proteomes" id="UP001151760">
    <property type="component" value="Unassembled WGS sequence"/>
</dbReference>
<sequence length="183" mass="19235">MVLQLTDFTSEITDEELREFTSPAGEPRGRAPFSDGVELLLESTAGCTMELVLEQPEGESTDVLAPTPLRSVPGGNVEPPRPDATSVGSSEDADVAEVDSGLGLSTSTEEETPDAPPMFAAKEVTETPPPKLLVIPLRPVDAMLNSPHPRMVPRGLSYASGSAFGRSFDMVTAQEAALVLALG</sequence>
<organism evidence="2 3">
    <name type="scientific">Tanacetum coccineum</name>
    <dbReference type="NCBI Taxonomy" id="301880"/>
    <lineage>
        <taxon>Eukaryota</taxon>
        <taxon>Viridiplantae</taxon>
        <taxon>Streptophyta</taxon>
        <taxon>Embryophyta</taxon>
        <taxon>Tracheophyta</taxon>
        <taxon>Spermatophyta</taxon>
        <taxon>Magnoliopsida</taxon>
        <taxon>eudicotyledons</taxon>
        <taxon>Gunneridae</taxon>
        <taxon>Pentapetalae</taxon>
        <taxon>asterids</taxon>
        <taxon>campanulids</taxon>
        <taxon>Asterales</taxon>
        <taxon>Asteraceae</taxon>
        <taxon>Asteroideae</taxon>
        <taxon>Anthemideae</taxon>
        <taxon>Anthemidinae</taxon>
        <taxon>Tanacetum</taxon>
    </lineage>
</organism>
<accession>A0ABQ5IHU1</accession>
<gene>
    <name evidence="2" type="ORF">Tco_1109934</name>
</gene>
<dbReference type="EMBL" id="BQNB010020785">
    <property type="protein sequence ID" value="GJT99595.1"/>
    <property type="molecule type" value="Genomic_DNA"/>
</dbReference>
<evidence type="ECO:0000313" key="3">
    <source>
        <dbReference type="Proteomes" id="UP001151760"/>
    </source>
</evidence>
<feature type="region of interest" description="Disordered" evidence="1">
    <location>
        <begin position="1"/>
        <end position="33"/>
    </location>
</feature>
<evidence type="ECO:0000256" key="1">
    <source>
        <dbReference type="SAM" id="MobiDB-lite"/>
    </source>
</evidence>
<keyword evidence="3" id="KW-1185">Reference proteome</keyword>
<comment type="caution">
    <text evidence="2">The sequence shown here is derived from an EMBL/GenBank/DDBJ whole genome shotgun (WGS) entry which is preliminary data.</text>
</comment>
<feature type="region of interest" description="Disordered" evidence="1">
    <location>
        <begin position="54"/>
        <end position="116"/>
    </location>
</feature>
<reference evidence="2" key="1">
    <citation type="journal article" date="2022" name="Int. J. Mol. Sci.">
        <title>Draft Genome of Tanacetum Coccineum: Genomic Comparison of Closely Related Tanacetum-Family Plants.</title>
        <authorList>
            <person name="Yamashiro T."/>
            <person name="Shiraishi A."/>
            <person name="Nakayama K."/>
            <person name="Satake H."/>
        </authorList>
    </citation>
    <scope>NUCLEOTIDE SEQUENCE</scope>
</reference>
<proteinExistence type="predicted"/>
<evidence type="ECO:0000313" key="2">
    <source>
        <dbReference type="EMBL" id="GJT99595.1"/>
    </source>
</evidence>
<protein>
    <submittedName>
        <fullName evidence="2">Uncharacterized protein</fullName>
    </submittedName>
</protein>
<reference evidence="2" key="2">
    <citation type="submission" date="2022-01" db="EMBL/GenBank/DDBJ databases">
        <authorList>
            <person name="Yamashiro T."/>
            <person name="Shiraishi A."/>
            <person name="Satake H."/>
            <person name="Nakayama K."/>
        </authorList>
    </citation>
    <scope>NUCLEOTIDE SEQUENCE</scope>
</reference>